<evidence type="ECO:0000313" key="2">
    <source>
        <dbReference type="Proteomes" id="UP000248544"/>
    </source>
</evidence>
<keyword evidence="2" id="KW-1185">Reference proteome</keyword>
<dbReference type="InterPro" id="IPR027417">
    <property type="entry name" value="P-loop_NTPase"/>
</dbReference>
<proteinExistence type="predicted"/>
<sequence>MVRVSARAFLRQASLRLEHGRTDPDAFLDEWLDTGTLTREVLGPLAPGASGRVLTALRDAAADRAVRVPHETVPAGGVLLLDGAVLLGRGLPLDLSVHLWLSPGALHRRLAPAERWTLPAYARYEHEVRPADVADVVVKMDNPERPALVEAV</sequence>
<comment type="caution">
    <text evidence="1">The sequence shown here is derived from an EMBL/GenBank/DDBJ whole genome shotgun (WGS) entry which is preliminary data.</text>
</comment>
<dbReference type="EMBL" id="POUA01000305">
    <property type="protein sequence ID" value="PZG32858.1"/>
    <property type="molecule type" value="Genomic_DNA"/>
</dbReference>
<dbReference type="GO" id="GO:0016301">
    <property type="term" value="F:kinase activity"/>
    <property type="evidence" value="ECO:0007669"/>
    <property type="project" value="UniProtKB-KW"/>
</dbReference>
<protein>
    <submittedName>
        <fullName evidence="1">Uridine kinase</fullName>
    </submittedName>
</protein>
<accession>A0A2W2G7F8</accession>
<dbReference type="Proteomes" id="UP000248544">
    <property type="component" value="Unassembled WGS sequence"/>
</dbReference>
<reference evidence="1 2" key="1">
    <citation type="submission" date="2018-01" db="EMBL/GenBank/DDBJ databases">
        <title>Draft genome sequence of Sphaerisporangium sp. 7K107.</title>
        <authorList>
            <person name="Sahin N."/>
            <person name="Saygin H."/>
            <person name="Ay H."/>
        </authorList>
    </citation>
    <scope>NUCLEOTIDE SEQUENCE [LARGE SCALE GENOMIC DNA]</scope>
    <source>
        <strain evidence="1 2">7K107</strain>
    </source>
</reference>
<gene>
    <name evidence="1" type="ORF">C1I98_29205</name>
</gene>
<organism evidence="1 2">
    <name type="scientific">Spongiactinospora gelatinilytica</name>
    <dbReference type="NCBI Taxonomy" id="2666298"/>
    <lineage>
        <taxon>Bacteria</taxon>
        <taxon>Bacillati</taxon>
        <taxon>Actinomycetota</taxon>
        <taxon>Actinomycetes</taxon>
        <taxon>Streptosporangiales</taxon>
        <taxon>Streptosporangiaceae</taxon>
        <taxon>Spongiactinospora</taxon>
    </lineage>
</organism>
<dbReference type="Gene3D" id="3.40.50.300">
    <property type="entry name" value="P-loop containing nucleotide triphosphate hydrolases"/>
    <property type="match status" value="1"/>
</dbReference>
<dbReference type="AlphaFoldDB" id="A0A2W2G7F8"/>
<keyword evidence="1" id="KW-0808">Transferase</keyword>
<evidence type="ECO:0000313" key="1">
    <source>
        <dbReference type="EMBL" id="PZG32858.1"/>
    </source>
</evidence>
<name>A0A2W2G7F8_9ACTN</name>
<keyword evidence="1" id="KW-0418">Kinase</keyword>